<accession>A0A2U2BWJ8</accession>
<comment type="similarity">
    <text evidence="3 10 12">Belongs to the uroporphyrinogen decarboxylase family.</text>
</comment>
<gene>
    <name evidence="10" type="primary">hemE</name>
    <name evidence="15" type="ORF">DDZ18_01785</name>
</gene>
<feature type="domain" description="Uroporphyrinogen decarboxylase (URO-D)" evidence="14">
    <location>
        <begin position="140"/>
        <end position="156"/>
    </location>
</feature>
<evidence type="ECO:0000256" key="9">
    <source>
        <dbReference type="ARBA" id="ARBA00023244"/>
    </source>
</evidence>
<comment type="subcellular location">
    <subcellularLocation>
        <location evidence="1">Cytoplasm</location>
        <location evidence="1">Cytosol</location>
    </subcellularLocation>
</comment>
<dbReference type="FunFam" id="3.20.20.210:FF:000008">
    <property type="entry name" value="Uroporphyrinogen decarboxylase"/>
    <property type="match status" value="1"/>
</dbReference>
<dbReference type="InterPro" id="IPR006361">
    <property type="entry name" value="Uroporphyrinogen_deCO2ase_HemE"/>
</dbReference>
<dbReference type="Pfam" id="PF01208">
    <property type="entry name" value="URO-D"/>
    <property type="match status" value="1"/>
</dbReference>
<feature type="site" description="Transition state stabilizer" evidence="10">
    <location>
        <position position="77"/>
    </location>
</feature>
<feature type="binding site" evidence="10">
    <location>
        <position position="152"/>
    </location>
    <ligand>
        <name>substrate</name>
    </ligand>
</feature>
<dbReference type="PANTHER" id="PTHR21091">
    <property type="entry name" value="METHYLTETRAHYDROFOLATE:HOMOCYSTEINE METHYLTRANSFERASE RELATED"/>
    <property type="match status" value="1"/>
</dbReference>
<keyword evidence="9 10" id="KW-0627">Porphyrin biosynthesis</keyword>
<comment type="function">
    <text evidence="10">Catalyzes the decarboxylation of four acetate groups of uroporphyrinogen-III to yield coproporphyrinogen-III.</text>
</comment>
<dbReference type="Gene3D" id="3.20.20.210">
    <property type="match status" value="1"/>
</dbReference>
<evidence type="ECO:0000256" key="6">
    <source>
        <dbReference type="ARBA" id="ARBA00022490"/>
    </source>
</evidence>
<sequence>MTGASDKPLLRALAGERVDPPPIWLMRQAGRYLPEYREVRATQPDFISFCLNPEAAAEVTLQPIRRYGFDAAIVFADILLIPHALGQKVWFVKGEGPKLEPIAPADAGTLQPESVESRLAPVGETLSRVAASLPETCALIGFAGAPWTVATYMVEGGGSKDRWTARSLAWAQPEAFDELLAVIADATARYLVMQAQSGAEALKVFDSWAEGLPDPLFDRVVIRPTRRVVDQVRAAGVTAPIIGFPKGCGPHYPRYAAETGVDAIALDHGLDTGWARKALPANIPVQGQLDPAVLKAGGAALDGEADRLLAAWSDRPYVFNLGHGISPDVPPENVARLVTRVRGGG</sequence>
<feature type="binding site" evidence="10">
    <location>
        <position position="77"/>
    </location>
    <ligand>
        <name>substrate</name>
    </ligand>
</feature>
<evidence type="ECO:0000313" key="15">
    <source>
        <dbReference type="EMBL" id="PWE18360.1"/>
    </source>
</evidence>
<dbReference type="Proteomes" id="UP000245168">
    <property type="component" value="Unassembled WGS sequence"/>
</dbReference>
<dbReference type="InterPro" id="IPR038071">
    <property type="entry name" value="UROD/MetE-like_sf"/>
</dbReference>
<dbReference type="CDD" id="cd00717">
    <property type="entry name" value="URO-D"/>
    <property type="match status" value="1"/>
</dbReference>
<dbReference type="InterPro" id="IPR000257">
    <property type="entry name" value="Uroporphyrinogen_deCOase"/>
</dbReference>
<evidence type="ECO:0000256" key="10">
    <source>
        <dbReference type="HAMAP-Rule" id="MF_00218"/>
    </source>
</evidence>
<comment type="subunit">
    <text evidence="4 10">Homodimer.</text>
</comment>
<feature type="domain" description="Uroporphyrinogen decarboxylase (URO-D)" evidence="13">
    <location>
        <begin position="22"/>
        <end position="31"/>
    </location>
</feature>
<dbReference type="PANTHER" id="PTHR21091:SF169">
    <property type="entry name" value="UROPORPHYRINOGEN DECARBOXYLASE"/>
    <property type="match status" value="1"/>
</dbReference>
<dbReference type="EC" id="4.1.1.37" evidence="5 10"/>
<keyword evidence="6 10" id="KW-0963">Cytoplasm</keyword>
<evidence type="ECO:0000256" key="7">
    <source>
        <dbReference type="ARBA" id="ARBA00022793"/>
    </source>
</evidence>
<dbReference type="UniPathway" id="UPA00251">
    <property type="reaction ID" value="UER00321"/>
</dbReference>
<name>A0A2U2BWJ8_9PROT</name>
<evidence type="ECO:0000256" key="3">
    <source>
        <dbReference type="ARBA" id="ARBA00009935"/>
    </source>
</evidence>
<evidence type="ECO:0000256" key="4">
    <source>
        <dbReference type="ARBA" id="ARBA00011738"/>
    </source>
</evidence>
<feature type="binding site" evidence="10">
    <location>
        <position position="207"/>
    </location>
    <ligand>
        <name>substrate</name>
    </ligand>
</feature>
<comment type="catalytic activity">
    <reaction evidence="10 11">
        <text>uroporphyrinogen III + 4 H(+) = coproporphyrinogen III + 4 CO2</text>
        <dbReference type="Rhea" id="RHEA:19865"/>
        <dbReference type="ChEBI" id="CHEBI:15378"/>
        <dbReference type="ChEBI" id="CHEBI:16526"/>
        <dbReference type="ChEBI" id="CHEBI:57308"/>
        <dbReference type="ChEBI" id="CHEBI:57309"/>
        <dbReference type="EC" id="4.1.1.37"/>
    </reaction>
</comment>
<evidence type="ECO:0000256" key="5">
    <source>
        <dbReference type="ARBA" id="ARBA00012288"/>
    </source>
</evidence>
<dbReference type="SUPFAM" id="SSF51726">
    <property type="entry name" value="UROD/MetE-like"/>
    <property type="match status" value="1"/>
</dbReference>
<dbReference type="GO" id="GO:0005829">
    <property type="term" value="C:cytosol"/>
    <property type="evidence" value="ECO:0007669"/>
    <property type="project" value="UniProtKB-SubCell"/>
</dbReference>
<evidence type="ECO:0000256" key="1">
    <source>
        <dbReference type="ARBA" id="ARBA00004514"/>
    </source>
</evidence>
<dbReference type="GO" id="GO:0019353">
    <property type="term" value="P:protoporphyrinogen IX biosynthetic process from glutamate"/>
    <property type="evidence" value="ECO:0007669"/>
    <property type="project" value="TreeGrafter"/>
</dbReference>
<proteinExistence type="inferred from homology"/>
<evidence type="ECO:0000256" key="12">
    <source>
        <dbReference type="RuleBase" id="RU004169"/>
    </source>
</evidence>
<evidence type="ECO:0000256" key="8">
    <source>
        <dbReference type="ARBA" id="ARBA00023239"/>
    </source>
</evidence>
<dbReference type="HAMAP" id="MF_00218">
    <property type="entry name" value="URO_D"/>
    <property type="match status" value="1"/>
</dbReference>
<dbReference type="PROSITE" id="PS00907">
    <property type="entry name" value="UROD_2"/>
    <property type="match status" value="1"/>
</dbReference>
<feature type="binding site" evidence="10">
    <location>
        <position position="323"/>
    </location>
    <ligand>
        <name>substrate</name>
    </ligand>
</feature>
<evidence type="ECO:0000256" key="2">
    <source>
        <dbReference type="ARBA" id="ARBA00004804"/>
    </source>
</evidence>
<dbReference type="OrthoDB" id="9806656at2"/>
<reference evidence="16" key="1">
    <citation type="submission" date="2018-05" db="EMBL/GenBank/DDBJ databases">
        <authorList>
            <person name="Liu B.-T."/>
        </authorList>
    </citation>
    <scope>NUCLEOTIDE SEQUENCE [LARGE SCALE GENOMIC DNA]</scope>
    <source>
        <strain evidence="16">WD6-1</strain>
    </source>
</reference>
<evidence type="ECO:0000313" key="16">
    <source>
        <dbReference type="Proteomes" id="UP000245168"/>
    </source>
</evidence>
<evidence type="ECO:0000259" key="14">
    <source>
        <dbReference type="PROSITE" id="PS00907"/>
    </source>
</evidence>
<evidence type="ECO:0000259" key="13">
    <source>
        <dbReference type="PROSITE" id="PS00906"/>
    </source>
</evidence>
<comment type="caution">
    <text evidence="15">The sequence shown here is derived from an EMBL/GenBank/DDBJ whole genome shotgun (WGS) entry which is preliminary data.</text>
</comment>
<dbReference type="PROSITE" id="PS00906">
    <property type="entry name" value="UROD_1"/>
    <property type="match status" value="1"/>
</dbReference>
<protein>
    <recommendedName>
        <fullName evidence="5 10">Uroporphyrinogen decarboxylase</fullName>
        <shortName evidence="10">UPD</shortName>
        <shortName evidence="10">URO-D</shortName>
        <ecNumber evidence="5 10">4.1.1.37</ecNumber>
    </recommendedName>
</protein>
<dbReference type="EMBL" id="QEXV01000001">
    <property type="protein sequence ID" value="PWE18360.1"/>
    <property type="molecule type" value="Genomic_DNA"/>
</dbReference>
<feature type="binding site" evidence="10">
    <location>
        <begin position="27"/>
        <end position="31"/>
    </location>
    <ligand>
        <name>substrate</name>
    </ligand>
</feature>
<organism evidence="15 16">
    <name type="scientific">Marinicauda salina</name>
    <dbReference type="NCBI Taxonomy" id="2135793"/>
    <lineage>
        <taxon>Bacteria</taxon>
        <taxon>Pseudomonadati</taxon>
        <taxon>Pseudomonadota</taxon>
        <taxon>Alphaproteobacteria</taxon>
        <taxon>Maricaulales</taxon>
        <taxon>Maricaulaceae</taxon>
        <taxon>Marinicauda</taxon>
    </lineage>
</organism>
<keyword evidence="8 10" id="KW-0456">Lyase</keyword>
<dbReference type="GO" id="GO:0004853">
    <property type="term" value="F:uroporphyrinogen decarboxylase activity"/>
    <property type="evidence" value="ECO:0007669"/>
    <property type="project" value="UniProtKB-UniRule"/>
</dbReference>
<keyword evidence="16" id="KW-1185">Reference proteome</keyword>
<dbReference type="AlphaFoldDB" id="A0A2U2BWJ8"/>
<dbReference type="NCBIfam" id="TIGR01464">
    <property type="entry name" value="hemE"/>
    <property type="match status" value="1"/>
</dbReference>
<comment type="caution">
    <text evidence="10">Lacks conserved residue(s) required for the propagation of feature annotation.</text>
</comment>
<comment type="pathway">
    <text evidence="2 10 11">Porphyrin-containing compound metabolism; protoporphyrin-IX biosynthesis; coproporphyrinogen-III from 5-aminolevulinate: step 4/4.</text>
</comment>
<keyword evidence="7 10" id="KW-0210">Decarboxylase</keyword>
<evidence type="ECO:0000256" key="11">
    <source>
        <dbReference type="RuleBase" id="RU000554"/>
    </source>
</evidence>